<dbReference type="AlphaFoldDB" id="A0A5C2SDR9"/>
<dbReference type="OrthoDB" id="2758441at2759"/>
<name>A0A5C2SDR9_9APHY</name>
<keyword evidence="2" id="KW-1133">Transmembrane helix</keyword>
<evidence type="ECO:0000256" key="1">
    <source>
        <dbReference type="SAM" id="MobiDB-lite"/>
    </source>
</evidence>
<organism evidence="3 4">
    <name type="scientific">Lentinus tigrinus ALCF2SS1-6</name>
    <dbReference type="NCBI Taxonomy" id="1328759"/>
    <lineage>
        <taxon>Eukaryota</taxon>
        <taxon>Fungi</taxon>
        <taxon>Dikarya</taxon>
        <taxon>Basidiomycota</taxon>
        <taxon>Agaricomycotina</taxon>
        <taxon>Agaricomycetes</taxon>
        <taxon>Polyporales</taxon>
        <taxon>Polyporaceae</taxon>
        <taxon>Lentinus</taxon>
    </lineage>
</organism>
<accession>A0A5C2SDR9</accession>
<evidence type="ECO:0000313" key="4">
    <source>
        <dbReference type="Proteomes" id="UP000313359"/>
    </source>
</evidence>
<keyword evidence="4" id="KW-1185">Reference proteome</keyword>
<feature type="transmembrane region" description="Helical" evidence="2">
    <location>
        <begin position="30"/>
        <end position="50"/>
    </location>
</feature>
<evidence type="ECO:0000313" key="3">
    <source>
        <dbReference type="EMBL" id="RPD61387.1"/>
    </source>
</evidence>
<keyword evidence="2" id="KW-0472">Membrane</keyword>
<reference evidence="3" key="1">
    <citation type="journal article" date="2018" name="Genome Biol. Evol.">
        <title>Genomics and development of Lentinus tigrinus, a white-rot wood-decaying mushroom with dimorphic fruiting bodies.</title>
        <authorList>
            <person name="Wu B."/>
            <person name="Xu Z."/>
            <person name="Knudson A."/>
            <person name="Carlson A."/>
            <person name="Chen N."/>
            <person name="Kovaka S."/>
            <person name="LaButti K."/>
            <person name="Lipzen A."/>
            <person name="Pennachio C."/>
            <person name="Riley R."/>
            <person name="Schakwitz W."/>
            <person name="Umezawa K."/>
            <person name="Ohm R.A."/>
            <person name="Grigoriev I.V."/>
            <person name="Nagy L.G."/>
            <person name="Gibbons J."/>
            <person name="Hibbett D."/>
        </authorList>
    </citation>
    <scope>NUCLEOTIDE SEQUENCE [LARGE SCALE GENOMIC DNA]</scope>
    <source>
        <strain evidence="3">ALCF2SS1-6</strain>
    </source>
</reference>
<keyword evidence="2" id="KW-0812">Transmembrane</keyword>
<dbReference type="Proteomes" id="UP000313359">
    <property type="component" value="Unassembled WGS sequence"/>
</dbReference>
<proteinExistence type="predicted"/>
<gene>
    <name evidence="3" type="ORF">L227DRAFT_574458</name>
</gene>
<sequence length="83" mass="9306">MRQHDGYLPIKEGEEADPETRPDIESGGTRLAWCAYALLAVNVLFLLFAFRQLEGIHSRLEAVLDVVDTRALPRPDPLFSLAL</sequence>
<evidence type="ECO:0000256" key="2">
    <source>
        <dbReference type="SAM" id="Phobius"/>
    </source>
</evidence>
<protein>
    <submittedName>
        <fullName evidence="3">Uncharacterized protein</fullName>
    </submittedName>
</protein>
<feature type="region of interest" description="Disordered" evidence="1">
    <location>
        <begin position="1"/>
        <end position="23"/>
    </location>
</feature>
<dbReference type="EMBL" id="ML122262">
    <property type="protein sequence ID" value="RPD61387.1"/>
    <property type="molecule type" value="Genomic_DNA"/>
</dbReference>